<name>A0A6J5MQD3_9CAUD</name>
<gene>
    <name evidence="1" type="ORF">UFOVP514_57</name>
</gene>
<dbReference type="EMBL" id="LR796477">
    <property type="protein sequence ID" value="CAB4147947.1"/>
    <property type="molecule type" value="Genomic_DNA"/>
</dbReference>
<protein>
    <submittedName>
        <fullName evidence="1">Uncharacterized protein</fullName>
    </submittedName>
</protein>
<evidence type="ECO:0000313" key="1">
    <source>
        <dbReference type="EMBL" id="CAB4147947.1"/>
    </source>
</evidence>
<proteinExistence type="predicted"/>
<organism evidence="1">
    <name type="scientific">uncultured Caudovirales phage</name>
    <dbReference type="NCBI Taxonomy" id="2100421"/>
    <lineage>
        <taxon>Viruses</taxon>
        <taxon>Duplodnaviria</taxon>
        <taxon>Heunggongvirae</taxon>
        <taxon>Uroviricota</taxon>
        <taxon>Caudoviricetes</taxon>
        <taxon>Peduoviridae</taxon>
        <taxon>Maltschvirus</taxon>
        <taxon>Maltschvirus maltsch</taxon>
    </lineage>
</organism>
<sequence length="386" mass="43716">MAVTIIQNAQKYTPSDNPIIFTWFSSQFGQTNFSYIVDVYINGTLDSRQQIFTERGGGYAHFDCSEIVRTYVSTPILGGSSIVNDADISVEVYLIIREFYGATPALQANATTNTINAFKSSLSNVEFDSFDYTDFKSTANTKRFLTDSPNDLYIREGQDYYLTIITDEDDEAGLDIIWYDENDVVIASADYTDFVGRKITQWNLNSDNYLSFLTQPVLDTVSYLELVVINSNTSAELSETKRLYLDRGCDYGAELIWLNKYGGFDVFNYSHNLIRSSDVNGKQYEKQYGGWVDVTYTLDSTNSGMHSYFKTANDKVTLVSSYINSATQNWLVNSAYISPLVYFFDSIRQLCSINGTAYSESQDRFVEETTEIVELALPNMRKSVIV</sequence>
<reference evidence="1" key="1">
    <citation type="submission" date="2020-04" db="EMBL/GenBank/DDBJ databases">
        <authorList>
            <person name="Chiriac C."/>
            <person name="Salcher M."/>
            <person name="Ghai R."/>
            <person name="Kavagutti S V."/>
        </authorList>
    </citation>
    <scope>NUCLEOTIDE SEQUENCE</scope>
</reference>
<accession>A0A6J5MQD3</accession>